<dbReference type="PANTHER" id="PTHR46390">
    <property type="entry name" value="MANNOSE-1-PHOSPHATE GUANYLYLTRANSFERASE"/>
    <property type="match status" value="1"/>
</dbReference>
<dbReference type="Pfam" id="PF00483">
    <property type="entry name" value="NTP_transferase"/>
    <property type="match status" value="1"/>
</dbReference>
<dbReference type="EMBL" id="JAHWXP010000002">
    <property type="protein sequence ID" value="MBY8336618.1"/>
    <property type="molecule type" value="Genomic_DNA"/>
</dbReference>
<dbReference type="InterPro" id="IPR051161">
    <property type="entry name" value="Mannose-6P_isomerase_type2"/>
</dbReference>
<name>A0ABS7PC32_9SPHN</name>
<gene>
    <name evidence="3" type="ORF">KYN89_06120</name>
</gene>
<comment type="caution">
    <text evidence="3">The sequence shown here is derived from an EMBL/GenBank/DDBJ whole genome shotgun (WGS) entry which is preliminary data.</text>
</comment>
<sequence>MSALIKPVILCGGGGTRLWPRSRPARPKPFLPLLGERTLFQQALDRVADPDQFAAPLVVAGEAHVPLVREQCGDELAIIAEPMGRNTAPAIALAALRAQEGSVLLVCPSDHYIADAPAFREAARSAAQLAQQGWLVSFGIEASHPHTGYGYLKRGEALADGFRLDAFVEKPDLATAQRFLADGHYSWNGGIFAFGRDVFLKELRRHRPEMAVLCEAAVAQGTEDGALFRPDAKVFETIRGESIDYAVMENTAHAAMVPVSMGWSDIGSWDALREARGGASRGPHELLDCSGVMVDSDGPRVSVVGLDDVIVVVDGDEILVMRADAAQDVGKLDGASLS</sequence>
<dbReference type="GO" id="GO:0016779">
    <property type="term" value="F:nucleotidyltransferase activity"/>
    <property type="evidence" value="ECO:0007669"/>
    <property type="project" value="UniProtKB-KW"/>
</dbReference>
<evidence type="ECO:0000259" key="2">
    <source>
        <dbReference type="Pfam" id="PF22640"/>
    </source>
</evidence>
<dbReference type="InterPro" id="IPR029044">
    <property type="entry name" value="Nucleotide-diphossugar_trans"/>
</dbReference>
<keyword evidence="3" id="KW-0808">Transferase</keyword>
<dbReference type="PANTHER" id="PTHR46390:SF1">
    <property type="entry name" value="MANNOSE-1-PHOSPHATE GUANYLYLTRANSFERASE"/>
    <property type="match status" value="1"/>
</dbReference>
<keyword evidence="4" id="KW-1185">Reference proteome</keyword>
<feature type="domain" description="MannoseP isomerase/GMP-like beta-helix" evidence="2">
    <location>
        <begin position="286"/>
        <end position="331"/>
    </location>
</feature>
<reference evidence="3 4" key="1">
    <citation type="submission" date="2021-07" db="EMBL/GenBank/DDBJ databases">
        <title>Alteriqipengyuania abyssalis NZ-12B nov, sp.nov isolated from deep sea sponge in pacific ocean.</title>
        <authorList>
            <person name="Tareen S."/>
            <person name="Wink J."/>
        </authorList>
    </citation>
    <scope>NUCLEOTIDE SEQUENCE [LARGE SCALE GENOMIC DNA]</scope>
    <source>
        <strain evidence="3 4">NZ-12B</strain>
    </source>
</reference>
<evidence type="ECO:0000313" key="3">
    <source>
        <dbReference type="EMBL" id="MBY8336618.1"/>
    </source>
</evidence>
<dbReference type="CDD" id="cd02509">
    <property type="entry name" value="GDP-M1P_Guanylyltransferase"/>
    <property type="match status" value="1"/>
</dbReference>
<dbReference type="Proteomes" id="UP000759298">
    <property type="component" value="Unassembled WGS sequence"/>
</dbReference>
<protein>
    <submittedName>
        <fullName evidence="3">Mannose-1-phosphate guanylyltransferase</fullName>
    </submittedName>
</protein>
<evidence type="ECO:0000313" key="4">
    <source>
        <dbReference type="Proteomes" id="UP000759298"/>
    </source>
</evidence>
<proteinExistence type="predicted"/>
<dbReference type="RefSeq" id="WP_222824284.1">
    <property type="nucleotide sequence ID" value="NZ_JAHWXP010000002.1"/>
</dbReference>
<dbReference type="Gene3D" id="3.90.550.10">
    <property type="entry name" value="Spore Coat Polysaccharide Biosynthesis Protein SpsA, Chain A"/>
    <property type="match status" value="1"/>
</dbReference>
<feature type="domain" description="Nucleotidyl transferase" evidence="1">
    <location>
        <begin position="6"/>
        <end position="275"/>
    </location>
</feature>
<organism evidence="3 4">
    <name type="scientific">Alteriqipengyuania abyssalis</name>
    <dbReference type="NCBI Taxonomy" id="2860200"/>
    <lineage>
        <taxon>Bacteria</taxon>
        <taxon>Pseudomonadati</taxon>
        <taxon>Pseudomonadota</taxon>
        <taxon>Alphaproteobacteria</taxon>
        <taxon>Sphingomonadales</taxon>
        <taxon>Erythrobacteraceae</taxon>
        <taxon>Alteriqipengyuania</taxon>
    </lineage>
</organism>
<dbReference type="SUPFAM" id="SSF53448">
    <property type="entry name" value="Nucleotide-diphospho-sugar transferases"/>
    <property type="match status" value="1"/>
</dbReference>
<evidence type="ECO:0000259" key="1">
    <source>
        <dbReference type="Pfam" id="PF00483"/>
    </source>
</evidence>
<dbReference type="Pfam" id="PF22640">
    <property type="entry name" value="ManC_GMP_beta-helix"/>
    <property type="match status" value="1"/>
</dbReference>
<dbReference type="InterPro" id="IPR049577">
    <property type="entry name" value="GMPP_N"/>
</dbReference>
<accession>A0ABS7PC32</accession>
<dbReference type="SUPFAM" id="SSF159283">
    <property type="entry name" value="Guanosine diphospho-D-mannose pyrophosphorylase/mannose-6-phosphate isomerase linker domain"/>
    <property type="match status" value="1"/>
</dbReference>
<dbReference type="InterPro" id="IPR054566">
    <property type="entry name" value="ManC/GMP-like_b-helix"/>
</dbReference>
<dbReference type="InterPro" id="IPR005835">
    <property type="entry name" value="NTP_transferase_dom"/>
</dbReference>
<keyword evidence="3" id="KW-0548">Nucleotidyltransferase</keyword>